<organism evidence="1 2">
    <name type="scientific">Populus trichocarpa</name>
    <name type="common">Western balsam poplar</name>
    <name type="synonym">Populus balsamifera subsp. trichocarpa</name>
    <dbReference type="NCBI Taxonomy" id="3694"/>
    <lineage>
        <taxon>Eukaryota</taxon>
        <taxon>Viridiplantae</taxon>
        <taxon>Streptophyta</taxon>
        <taxon>Embryophyta</taxon>
        <taxon>Tracheophyta</taxon>
        <taxon>Spermatophyta</taxon>
        <taxon>Magnoliopsida</taxon>
        <taxon>eudicotyledons</taxon>
        <taxon>Gunneridae</taxon>
        <taxon>Pentapetalae</taxon>
        <taxon>rosids</taxon>
        <taxon>fabids</taxon>
        <taxon>Malpighiales</taxon>
        <taxon>Salicaceae</taxon>
        <taxon>Saliceae</taxon>
        <taxon>Populus</taxon>
    </lineage>
</organism>
<sequence length="132" mass="14296">MSSSTPNALDTYEGSSKLALVHALPLDTATSFNPINKLCPSTHANERFKFPAFLLSTLPFTTTTIKLSPNSIQPPLLRTPNPLIIIPHLLFRQPPSPPLMEYPALSTPSLNFSKSTIPSFPTGKYATSKASS</sequence>
<comment type="caution">
    <text evidence="1">The sequence shown here is derived from an EMBL/GenBank/DDBJ whole genome shotgun (WGS) entry which is preliminary data.</text>
</comment>
<reference evidence="1 2" key="1">
    <citation type="journal article" date="2006" name="Science">
        <title>The genome of black cottonwood, Populus trichocarpa (Torr. &amp; Gray).</title>
        <authorList>
            <person name="Tuskan G.A."/>
            <person name="Difazio S."/>
            <person name="Jansson S."/>
            <person name="Bohlmann J."/>
            <person name="Grigoriev I."/>
            <person name="Hellsten U."/>
            <person name="Putnam N."/>
            <person name="Ralph S."/>
            <person name="Rombauts S."/>
            <person name="Salamov A."/>
            <person name="Schein J."/>
            <person name="Sterck L."/>
            <person name="Aerts A."/>
            <person name="Bhalerao R.R."/>
            <person name="Bhalerao R.P."/>
            <person name="Blaudez D."/>
            <person name="Boerjan W."/>
            <person name="Brun A."/>
            <person name="Brunner A."/>
            <person name="Busov V."/>
            <person name="Campbell M."/>
            <person name="Carlson J."/>
            <person name="Chalot M."/>
            <person name="Chapman J."/>
            <person name="Chen G.L."/>
            <person name="Cooper D."/>
            <person name="Coutinho P.M."/>
            <person name="Couturier J."/>
            <person name="Covert S."/>
            <person name="Cronk Q."/>
            <person name="Cunningham R."/>
            <person name="Davis J."/>
            <person name="Degroeve S."/>
            <person name="Dejardin A."/>
            <person name="Depamphilis C."/>
            <person name="Detter J."/>
            <person name="Dirks B."/>
            <person name="Dubchak I."/>
            <person name="Duplessis S."/>
            <person name="Ehlting J."/>
            <person name="Ellis B."/>
            <person name="Gendler K."/>
            <person name="Goodstein D."/>
            <person name="Gribskov M."/>
            <person name="Grimwood J."/>
            <person name="Groover A."/>
            <person name="Gunter L."/>
            <person name="Hamberger B."/>
            <person name="Heinze B."/>
            <person name="Helariutta Y."/>
            <person name="Henrissat B."/>
            <person name="Holligan D."/>
            <person name="Holt R."/>
            <person name="Huang W."/>
            <person name="Islam-Faridi N."/>
            <person name="Jones S."/>
            <person name="Jones-Rhoades M."/>
            <person name="Jorgensen R."/>
            <person name="Joshi C."/>
            <person name="Kangasjarvi J."/>
            <person name="Karlsson J."/>
            <person name="Kelleher C."/>
            <person name="Kirkpatrick R."/>
            <person name="Kirst M."/>
            <person name="Kohler A."/>
            <person name="Kalluri U."/>
            <person name="Larimer F."/>
            <person name="Leebens-Mack J."/>
            <person name="Leple J.C."/>
            <person name="Locascio P."/>
            <person name="Lou Y."/>
            <person name="Lucas S."/>
            <person name="Martin F."/>
            <person name="Montanini B."/>
            <person name="Napoli C."/>
            <person name="Nelson D.R."/>
            <person name="Nelson C."/>
            <person name="Nieminen K."/>
            <person name="Nilsson O."/>
            <person name="Pereda V."/>
            <person name="Peter G."/>
            <person name="Philippe R."/>
            <person name="Pilate G."/>
            <person name="Poliakov A."/>
            <person name="Razumovskaya J."/>
            <person name="Richardson P."/>
            <person name="Rinaldi C."/>
            <person name="Ritland K."/>
            <person name="Rouze P."/>
            <person name="Ryaboy D."/>
            <person name="Schmutz J."/>
            <person name="Schrader J."/>
            <person name="Segerman B."/>
            <person name="Shin H."/>
            <person name="Siddiqui A."/>
            <person name="Sterky F."/>
            <person name="Terry A."/>
            <person name="Tsai C.J."/>
            <person name="Uberbacher E."/>
            <person name="Unneberg P."/>
            <person name="Vahala J."/>
            <person name="Wall K."/>
            <person name="Wessler S."/>
            <person name="Yang G."/>
            <person name="Yin T."/>
            <person name="Douglas C."/>
            <person name="Marra M."/>
            <person name="Sandberg G."/>
            <person name="Van de Peer Y."/>
            <person name="Rokhsar D."/>
        </authorList>
    </citation>
    <scope>NUCLEOTIDE SEQUENCE [LARGE SCALE GENOMIC DNA]</scope>
    <source>
        <strain evidence="2">cv. Nisqually</strain>
    </source>
</reference>
<protein>
    <submittedName>
        <fullName evidence="1">Uncharacterized protein</fullName>
    </submittedName>
</protein>
<evidence type="ECO:0000313" key="2">
    <source>
        <dbReference type="Proteomes" id="UP000006729"/>
    </source>
</evidence>
<dbReference type="EMBL" id="CM009297">
    <property type="protein sequence ID" value="KAI9389134.1"/>
    <property type="molecule type" value="Genomic_DNA"/>
</dbReference>
<evidence type="ECO:0000313" key="1">
    <source>
        <dbReference type="EMBL" id="KAI9389134.1"/>
    </source>
</evidence>
<accession>A0ACC0SIV9</accession>
<name>A0ACC0SIV9_POPTR</name>
<keyword evidence="2" id="KW-1185">Reference proteome</keyword>
<gene>
    <name evidence="1" type="ORF">POPTR_008G005101v4</name>
</gene>
<proteinExistence type="predicted"/>
<dbReference type="Proteomes" id="UP000006729">
    <property type="component" value="Chromosome 8"/>
</dbReference>